<comment type="caution">
    <text evidence="1">The sequence shown here is derived from an EMBL/GenBank/DDBJ whole genome shotgun (WGS) entry which is preliminary data.</text>
</comment>
<dbReference type="Pfam" id="PF21665">
    <property type="entry name" value="Type_III_SycN"/>
    <property type="match status" value="1"/>
</dbReference>
<dbReference type="RefSeq" id="WP_097192613.1">
    <property type="nucleotide sequence ID" value="NZ_JBJGEO010000024.1"/>
</dbReference>
<organism evidence="1 2">
    <name type="scientific">Pseudomonas lundensis</name>
    <dbReference type="NCBI Taxonomy" id="86185"/>
    <lineage>
        <taxon>Bacteria</taxon>
        <taxon>Pseudomonadati</taxon>
        <taxon>Pseudomonadota</taxon>
        <taxon>Gammaproteobacteria</taxon>
        <taxon>Pseudomonadales</taxon>
        <taxon>Pseudomonadaceae</taxon>
        <taxon>Pseudomonas</taxon>
    </lineage>
</organism>
<dbReference type="Gene3D" id="3.30.1460.10">
    <property type="match status" value="1"/>
</dbReference>
<dbReference type="CDD" id="cd17031">
    <property type="entry name" value="T3SC_IA_SycN-like"/>
    <property type="match status" value="1"/>
</dbReference>
<name>A0AAX2HD53_9PSED</name>
<dbReference type="GO" id="GO:0009306">
    <property type="term" value="P:protein secretion"/>
    <property type="evidence" value="ECO:0007669"/>
    <property type="project" value="InterPro"/>
</dbReference>
<gene>
    <name evidence="1" type="primary">sycN</name>
    <name evidence="1" type="ORF">PLUA15_50145</name>
</gene>
<protein>
    <submittedName>
        <fullName evidence="1">Chaperone protein SycN</fullName>
    </submittedName>
</protein>
<reference evidence="1 2" key="1">
    <citation type="submission" date="2017-08" db="EMBL/GenBank/DDBJ databases">
        <authorList>
            <person name="Chaillou S."/>
        </authorList>
    </citation>
    <scope>NUCLEOTIDE SEQUENCE [LARGE SCALE GENOMIC DNA]</scope>
    <source>
        <strain evidence="1 2">MFPA15A1205</strain>
    </source>
</reference>
<evidence type="ECO:0000313" key="2">
    <source>
        <dbReference type="Proteomes" id="UP000219564"/>
    </source>
</evidence>
<dbReference type="AlphaFoldDB" id="A0AAX2HD53"/>
<dbReference type="NCBIfam" id="TIGR02503">
    <property type="entry name" value="type_III_SycN"/>
    <property type="match status" value="1"/>
</dbReference>
<dbReference type="SUPFAM" id="SSF69635">
    <property type="entry name" value="Type III secretory system chaperone-like"/>
    <property type="match status" value="1"/>
</dbReference>
<evidence type="ECO:0000313" key="1">
    <source>
        <dbReference type="EMBL" id="SOB54272.1"/>
    </source>
</evidence>
<sequence>MQWIDQALTRFCQDMGVALPSPLSDLVQLEFEHAGTLQLERHAHGLTLWLALELPWHQAHQGMLRALSRCYSRAAPPLPLRCGWAGESRLLLFITLEARRVTVPVLHQALRTLIGVREEVLAP</sequence>
<dbReference type="EMBL" id="OBKZ01000045">
    <property type="protein sequence ID" value="SOB54272.1"/>
    <property type="molecule type" value="Genomic_DNA"/>
</dbReference>
<proteinExistence type="predicted"/>
<dbReference type="Proteomes" id="UP000219564">
    <property type="component" value="Unassembled WGS sequence"/>
</dbReference>
<accession>A0AAX2HD53</accession>
<dbReference type="InterPro" id="IPR012673">
    <property type="entry name" value="T3SS_SynN"/>
</dbReference>